<feature type="compositionally biased region" description="Low complexity" evidence="1">
    <location>
        <begin position="572"/>
        <end position="586"/>
    </location>
</feature>
<keyword evidence="3" id="KW-1185">Reference proteome</keyword>
<evidence type="ECO:0000313" key="2">
    <source>
        <dbReference type="EMBL" id="EEA19168.1"/>
    </source>
</evidence>
<dbReference type="PANTHER" id="PTHR40788">
    <property type="entry name" value="CLR5 DOMAIN-CONTAINING PROTEIN-RELATED"/>
    <property type="match status" value="1"/>
</dbReference>
<feature type="region of interest" description="Disordered" evidence="1">
    <location>
        <begin position="560"/>
        <end position="586"/>
    </location>
</feature>
<evidence type="ECO:0000313" key="3">
    <source>
        <dbReference type="Proteomes" id="UP000001294"/>
    </source>
</evidence>
<dbReference type="EMBL" id="DS995906">
    <property type="protein sequence ID" value="EEA19168.1"/>
    <property type="molecule type" value="Genomic_DNA"/>
</dbReference>
<feature type="region of interest" description="Disordered" evidence="1">
    <location>
        <begin position="730"/>
        <end position="754"/>
    </location>
</feature>
<feature type="compositionally biased region" description="Polar residues" evidence="1">
    <location>
        <begin position="672"/>
        <end position="682"/>
    </location>
</feature>
<dbReference type="VEuPathDB" id="FungiDB:PMAA_014290"/>
<dbReference type="OrthoDB" id="2922289at2759"/>
<dbReference type="HOGENOM" id="CLU_303506_0_0_1"/>
<feature type="compositionally biased region" description="Acidic residues" evidence="1">
    <location>
        <begin position="831"/>
        <end position="841"/>
    </location>
</feature>
<dbReference type="Proteomes" id="UP000001294">
    <property type="component" value="Unassembled WGS sequence"/>
</dbReference>
<dbReference type="AlphaFoldDB" id="B6QW46"/>
<protein>
    <submittedName>
        <fullName evidence="2">Uncharacterized protein</fullName>
    </submittedName>
</protein>
<dbReference type="PANTHER" id="PTHR40788:SF1">
    <property type="entry name" value="IPA PROTEIN"/>
    <property type="match status" value="1"/>
</dbReference>
<feature type="region of interest" description="Disordered" evidence="1">
    <location>
        <begin position="672"/>
        <end position="712"/>
    </location>
</feature>
<feature type="region of interest" description="Disordered" evidence="1">
    <location>
        <begin position="619"/>
        <end position="643"/>
    </location>
</feature>
<feature type="compositionally biased region" description="Low complexity" evidence="1">
    <location>
        <begin position="731"/>
        <end position="742"/>
    </location>
</feature>
<proteinExistence type="predicted"/>
<accession>B6QW46</accession>
<feature type="region of interest" description="Disordered" evidence="1">
    <location>
        <begin position="774"/>
        <end position="851"/>
    </location>
</feature>
<evidence type="ECO:0000256" key="1">
    <source>
        <dbReference type="SAM" id="MobiDB-lite"/>
    </source>
</evidence>
<reference evidence="3" key="1">
    <citation type="journal article" date="2015" name="Genome Announc.">
        <title>Genome sequence of the AIDS-associated pathogen Penicillium marneffei (ATCC18224) and its near taxonomic relative Talaromyces stipitatus (ATCC10500).</title>
        <authorList>
            <person name="Nierman W.C."/>
            <person name="Fedorova-Abrams N.D."/>
            <person name="Andrianopoulos A."/>
        </authorList>
    </citation>
    <scope>NUCLEOTIDE SEQUENCE [LARGE SCALE GENOMIC DNA]</scope>
    <source>
        <strain evidence="3">ATCC 18224 / CBS 334.59 / QM 7333</strain>
    </source>
</reference>
<feature type="compositionally biased region" description="Polar residues" evidence="1">
    <location>
        <begin position="625"/>
        <end position="643"/>
    </location>
</feature>
<feature type="compositionally biased region" description="Polar residues" evidence="1">
    <location>
        <begin position="799"/>
        <end position="812"/>
    </location>
</feature>
<sequence>MVTTLIKSMEVSIFGTAAYLKSIHADLQRRWEVHCERVEDLWRNFTLSQREAIFLAGVKTDKVLKDPNDQSIFRLYALIPEMNIRDIKGLPDYFLDHFEFRAATSLTQQYRIGLEGAKGDHQVIMESVAINKVDGNRDFENELTFFMDEDRYGDRYKAKTQEDHQHVLYDLQSAVKAGLVVPRGIGELILERQSYILKHLCVLVDDILKLGAIIDETGKEYILPREAARMAFSTYPDDVDPQPICVLDLVTAAFDRKTSFEAYWNLCHANPAFLANAVNLWYSTRPDLVPDEKGRRMPLASDEYVSRSIFEAIHNVVIGIAIWDILYALVKTFLETLDEPEQAIISQEISNICHYEYERIRKDFKRFVQLGIGSKYFKRLSNVFDNGTPRVTSKAIPDRVMKDDPQLHHILRLCQPVSGVTQAVRWKNMLDQLHYNKPLELDKMEESEFNALGEVSLTINLVNTLIASLQLPTASPKKGLTYISKLKELLARLDPLKTHTNLRKLAISLDDLNNPNLAKEALNIVSRFSEYYAGGSMVSLYQNLNKEFLQDLEVQLQEAEGTKKTKAKHSSTKSAKPSGRTTQVQQGQGVMAHFSNSSNANLSQVVSSLLETKSKATATFEIPTESGNCANPEPSTRLDTSNELGTSTEQDMATYSPTPSDVEALDALLQQSARPVTPTESEMSAGPEPRADLAKSTEAPTADDELFLGPDPYTQLTTSGILEAIAKLDLSESQPSSQSESSTELGTPTESRTNELEAVITSEATAEMKIAVHAEPEASGEPEASEKMRESELGLNADSECSQAQPSQQLNISHGLESRTESKMSVPENTNESEPEPDEPETSTTINEISPEVFKVSSNTLEVFTTIFSGLEESESNSGSQPGPEKSIKWLDFGTAMVDIGYSILPSVGSLYTFVPGKESNVATFLTLHRPYRSVIRGDGLLLLALRLKLLYGWRKETFELE</sequence>
<gene>
    <name evidence="2" type="ORF">PMAA_014290</name>
</gene>
<organism evidence="2 3">
    <name type="scientific">Talaromyces marneffei (strain ATCC 18224 / CBS 334.59 / QM 7333)</name>
    <name type="common">Penicillium marneffei</name>
    <dbReference type="NCBI Taxonomy" id="441960"/>
    <lineage>
        <taxon>Eukaryota</taxon>
        <taxon>Fungi</taxon>
        <taxon>Dikarya</taxon>
        <taxon>Ascomycota</taxon>
        <taxon>Pezizomycotina</taxon>
        <taxon>Eurotiomycetes</taxon>
        <taxon>Eurotiomycetidae</taxon>
        <taxon>Eurotiales</taxon>
        <taxon>Trichocomaceae</taxon>
        <taxon>Talaromyces</taxon>
        <taxon>Talaromyces sect. Talaromyces</taxon>
    </lineage>
</organism>
<name>B6QW46_TALMQ</name>
<dbReference type="PhylomeDB" id="B6QW46"/>